<name>A0ABP6QEZ6_9ACTN</name>
<gene>
    <name evidence="1" type="ORF">GCM10010468_50770</name>
</gene>
<evidence type="ECO:0000313" key="2">
    <source>
        <dbReference type="Proteomes" id="UP001501237"/>
    </source>
</evidence>
<dbReference type="InterPro" id="IPR035944">
    <property type="entry name" value="YfbM-like_sf"/>
</dbReference>
<protein>
    <recommendedName>
        <fullName evidence="3">DUF1877 family protein</fullName>
    </recommendedName>
</protein>
<dbReference type="Pfam" id="PF08974">
    <property type="entry name" value="DUF1877"/>
    <property type="match status" value="1"/>
</dbReference>
<dbReference type="InterPro" id="IPR015068">
    <property type="entry name" value="DUF1877"/>
</dbReference>
<comment type="caution">
    <text evidence="1">The sequence shown here is derived from an EMBL/GenBank/DDBJ whole genome shotgun (WGS) entry which is preliminary data.</text>
</comment>
<accession>A0ABP6QEZ6</accession>
<sequence>MAGLGVHFALTPEQEDALHATSSDAEVMALIDRIEESEATDQVETDKAWDAIHRCLTDGTLEGDDYPLSLAVLGGEQFHDGDDYIVAYIAPHEVKELTEALADWTEDRLATRFRALDPTDYDGPHDAADLVYTWTSFVDLRAFFARCAATGKAAVFTVDG</sequence>
<dbReference type="EMBL" id="BAAAUV010000014">
    <property type="protein sequence ID" value="GAA3224002.1"/>
    <property type="molecule type" value="Genomic_DNA"/>
</dbReference>
<dbReference type="Proteomes" id="UP001501237">
    <property type="component" value="Unassembled WGS sequence"/>
</dbReference>
<keyword evidence="2" id="KW-1185">Reference proteome</keyword>
<evidence type="ECO:0008006" key="3">
    <source>
        <dbReference type="Google" id="ProtNLM"/>
    </source>
</evidence>
<dbReference type="RefSeq" id="WP_344832792.1">
    <property type="nucleotide sequence ID" value="NZ_BAAAUV010000014.1"/>
</dbReference>
<reference evidence="2" key="1">
    <citation type="journal article" date="2019" name="Int. J. Syst. Evol. Microbiol.">
        <title>The Global Catalogue of Microorganisms (GCM) 10K type strain sequencing project: providing services to taxonomists for standard genome sequencing and annotation.</title>
        <authorList>
            <consortium name="The Broad Institute Genomics Platform"/>
            <consortium name="The Broad Institute Genome Sequencing Center for Infectious Disease"/>
            <person name="Wu L."/>
            <person name="Ma J."/>
        </authorList>
    </citation>
    <scope>NUCLEOTIDE SEQUENCE [LARGE SCALE GENOMIC DNA]</scope>
    <source>
        <strain evidence="2">JCM 9377</strain>
    </source>
</reference>
<organism evidence="1 2">
    <name type="scientific">Actinocorallia longicatena</name>
    <dbReference type="NCBI Taxonomy" id="111803"/>
    <lineage>
        <taxon>Bacteria</taxon>
        <taxon>Bacillati</taxon>
        <taxon>Actinomycetota</taxon>
        <taxon>Actinomycetes</taxon>
        <taxon>Streptosporangiales</taxon>
        <taxon>Thermomonosporaceae</taxon>
        <taxon>Actinocorallia</taxon>
    </lineage>
</organism>
<dbReference type="Gene3D" id="3.40.1760.10">
    <property type="entry name" value="YfbM-like super family"/>
    <property type="match status" value="1"/>
</dbReference>
<proteinExistence type="predicted"/>
<evidence type="ECO:0000313" key="1">
    <source>
        <dbReference type="EMBL" id="GAA3224002.1"/>
    </source>
</evidence>
<dbReference type="SUPFAM" id="SSF111069">
    <property type="entry name" value="Hypothetical protein yfbM"/>
    <property type="match status" value="1"/>
</dbReference>